<gene>
    <name evidence="1" type="ORF">NPIL_110141</name>
</gene>
<sequence>MENAIKQRECANEWDNNLSSEYSEKAEDRSKDKLLLGVHKGNDSRLKANLTRKLERYMLERYPECYSGAPEEYSEYVSHK</sequence>
<dbReference type="AlphaFoldDB" id="A0A8X6MFQ9"/>
<reference evidence="1" key="1">
    <citation type="submission" date="2020-08" db="EMBL/GenBank/DDBJ databases">
        <title>Multicomponent nature underlies the extraordinary mechanical properties of spider dragline silk.</title>
        <authorList>
            <person name="Kono N."/>
            <person name="Nakamura H."/>
            <person name="Mori M."/>
            <person name="Yoshida Y."/>
            <person name="Ohtoshi R."/>
            <person name="Malay A.D."/>
            <person name="Moran D.A.P."/>
            <person name="Tomita M."/>
            <person name="Numata K."/>
            <person name="Arakawa K."/>
        </authorList>
    </citation>
    <scope>NUCLEOTIDE SEQUENCE</scope>
</reference>
<keyword evidence="2" id="KW-1185">Reference proteome</keyword>
<accession>A0A8X6MFQ9</accession>
<proteinExistence type="predicted"/>
<organism evidence="1 2">
    <name type="scientific">Nephila pilipes</name>
    <name type="common">Giant wood spider</name>
    <name type="synonym">Nephila maculata</name>
    <dbReference type="NCBI Taxonomy" id="299642"/>
    <lineage>
        <taxon>Eukaryota</taxon>
        <taxon>Metazoa</taxon>
        <taxon>Ecdysozoa</taxon>
        <taxon>Arthropoda</taxon>
        <taxon>Chelicerata</taxon>
        <taxon>Arachnida</taxon>
        <taxon>Araneae</taxon>
        <taxon>Araneomorphae</taxon>
        <taxon>Entelegynae</taxon>
        <taxon>Araneoidea</taxon>
        <taxon>Nephilidae</taxon>
        <taxon>Nephila</taxon>
    </lineage>
</organism>
<evidence type="ECO:0000313" key="2">
    <source>
        <dbReference type="Proteomes" id="UP000887013"/>
    </source>
</evidence>
<evidence type="ECO:0000313" key="1">
    <source>
        <dbReference type="EMBL" id="GFS52137.1"/>
    </source>
</evidence>
<comment type="caution">
    <text evidence="1">The sequence shown here is derived from an EMBL/GenBank/DDBJ whole genome shotgun (WGS) entry which is preliminary data.</text>
</comment>
<protein>
    <submittedName>
        <fullName evidence="1">Uncharacterized protein</fullName>
    </submittedName>
</protein>
<name>A0A8X6MFQ9_NEPPI</name>
<dbReference type="EMBL" id="BMAW01091893">
    <property type="protein sequence ID" value="GFS52137.1"/>
    <property type="molecule type" value="Genomic_DNA"/>
</dbReference>
<dbReference type="Proteomes" id="UP000887013">
    <property type="component" value="Unassembled WGS sequence"/>
</dbReference>